<name>A0A9E2P2K9_9BACT</name>
<reference evidence="2" key="2">
    <citation type="submission" date="2021-04" db="EMBL/GenBank/DDBJ databases">
        <authorList>
            <person name="Gilroy R."/>
        </authorList>
    </citation>
    <scope>NUCLEOTIDE SEQUENCE</scope>
    <source>
        <strain evidence="2">G3-2149</strain>
    </source>
</reference>
<sequence>MKIVRNNIIPFKGYKAINIFGILFVRGDATLSSADIKHEEIHTAQMKEMLYVFFYLWYVIEWLVRLVMYRNAHTAYRNISFEREAYMNQGSMSYLQGRGRYAWWKYLKGGGNG</sequence>
<proteinExistence type="predicted"/>
<comment type="caution">
    <text evidence="2">The sequence shown here is derived from an EMBL/GenBank/DDBJ whole genome shotgun (WGS) entry which is preliminary data.</text>
</comment>
<dbReference type="Proteomes" id="UP000823865">
    <property type="component" value="Unassembled WGS sequence"/>
</dbReference>
<keyword evidence="1" id="KW-1133">Transmembrane helix</keyword>
<dbReference type="AlphaFoldDB" id="A0A9E2P2K9"/>
<keyword evidence="1" id="KW-0812">Transmembrane</keyword>
<protein>
    <recommendedName>
        <fullName evidence="4">Zincin superfamily protease</fullName>
    </recommendedName>
</protein>
<reference evidence="2" key="1">
    <citation type="journal article" date="2021" name="PeerJ">
        <title>Extensive microbial diversity within the chicken gut microbiome revealed by metagenomics and culture.</title>
        <authorList>
            <person name="Gilroy R."/>
            <person name="Ravi A."/>
            <person name="Getino M."/>
            <person name="Pursley I."/>
            <person name="Horton D.L."/>
            <person name="Alikhan N.F."/>
            <person name="Baker D."/>
            <person name="Gharbi K."/>
            <person name="Hall N."/>
            <person name="Watson M."/>
            <person name="Adriaenssens E.M."/>
            <person name="Foster-Nyarko E."/>
            <person name="Jarju S."/>
            <person name="Secka A."/>
            <person name="Antonio M."/>
            <person name="Oren A."/>
            <person name="Chaudhuri R.R."/>
            <person name="La Ragione R."/>
            <person name="Hildebrand F."/>
            <person name="Pallen M.J."/>
        </authorList>
    </citation>
    <scope>NUCLEOTIDE SEQUENCE</scope>
    <source>
        <strain evidence="2">G3-2149</strain>
    </source>
</reference>
<feature type="transmembrane region" description="Helical" evidence="1">
    <location>
        <begin position="49"/>
        <end position="68"/>
    </location>
</feature>
<evidence type="ECO:0000313" key="2">
    <source>
        <dbReference type="EMBL" id="MBU3854842.1"/>
    </source>
</evidence>
<organism evidence="2 3">
    <name type="scientific">Candidatus Paraprevotella stercoravium</name>
    <dbReference type="NCBI Taxonomy" id="2838725"/>
    <lineage>
        <taxon>Bacteria</taxon>
        <taxon>Pseudomonadati</taxon>
        <taxon>Bacteroidota</taxon>
        <taxon>Bacteroidia</taxon>
        <taxon>Bacteroidales</taxon>
        <taxon>Prevotellaceae</taxon>
        <taxon>Paraprevotella</taxon>
    </lineage>
</organism>
<evidence type="ECO:0000256" key="1">
    <source>
        <dbReference type="SAM" id="Phobius"/>
    </source>
</evidence>
<dbReference type="EMBL" id="JAHLFU010000292">
    <property type="protein sequence ID" value="MBU3854842.1"/>
    <property type="molecule type" value="Genomic_DNA"/>
</dbReference>
<accession>A0A9E2P2K9</accession>
<evidence type="ECO:0008006" key="4">
    <source>
        <dbReference type="Google" id="ProtNLM"/>
    </source>
</evidence>
<keyword evidence="1" id="KW-0472">Membrane</keyword>
<evidence type="ECO:0000313" key="3">
    <source>
        <dbReference type="Proteomes" id="UP000823865"/>
    </source>
</evidence>
<gene>
    <name evidence="2" type="ORF">H9789_13715</name>
</gene>